<evidence type="ECO:0000259" key="7">
    <source>
        <dbReference type="Pfam" id="PF05598"/>
    </source>
</evidence>
<reference evidence="8 9" key="1">
    <citation type="submission" date="2019-03" db="EMBL/GenBank/DDBJ databases">
        <title>Metabolic reconstructions from genomes of highly enriched 'Candidatus Accumulibacter' and 'Candidatus Competibacter' bioreactor populations.</title>
        <authorList>
            <person name="Annavajhala M.K."/>
            <person name="Welles L."/>
            <person name="Abbas B."/>
            <person name="Sorokin D."/>
            <person name="Park H."/>
            <person name="Van Loosdrecht M."/>
            <person name="Chandran K."/>
        </authorList>
    </citation>
    <scope>NUCLEOTIDE SEQUENCE [LARGE SCALE GENOMIC DNA]</scope>
    <source>
        <strain evidence="8 9">SBR_S</strain>
    </source>
</reference>
<protein>
    <submittedName>
        <fullName evidence="8">IS5 family transposase</fullName>
    </submittedName>
</protein>
<sequence>MKQISFSQAEFQRKKRRTRREVFPAEMEQIMPWEELVAVVEPHYPKGKRGRPPVGLERMLRVFFVQQWNGLSDEGVEDAITDSQALRAFVGIDLSREAAPDATTVLQFRHLLGQHALTKKLFEAVNGKRTAAGLMMREGTSADATIIAAPPSVKNEANARDPHMHQTKKGNQWYFGMKARIGVDAESGLVHTVVGTAANEADVTQTEHLLHGEVKNVFLNAGYIGADKREELKERKINWQIAMKRGKLKAVSEESSFGQLLRKLESLKASIRSKVEHPFHIVKNLFHYKKVRYKGLDKNTAQLHTLFALANLMIAKRKLLALNSQVAP</sequence>
<evidence type="ECO:0000313" key="8">
    <source>
        <dbReference type="EMBL" id="NMQ29797.1"/>
    </source>
</evidence>
<organism evidence="8 9">
    <name type="scientific">Candidatus Accumulibacter phosphatis</name>
    <dbReference type="NCBI Taxonomy" id="327160"/>
    <lineage>
        <taxon>Bacteria</taxon>
        <taxon>Pseudomonadati</taxon>
        <taxon>Pseudomonadota</taxon>
        <taxon>Betaproteobacteria</taxon>
        <taxon>Candidatus Accumulibacter</taxon>
    </lineage>
</organism>
<name>A0ABX1U3N4_9PROT</name>
<keyword evidence="4" id="KW-0238">DNA-binding</keyword>
<dbReference type="InterPro" id="IPR047959">
    <property type="entry name" value="Transpos_IS5"/>
</dbReference>
<feature type="domain" description="Transposase InsH N-terminal" evidence="7">
    <location>
        <begin position="18"/>
        <end position="110"/>
    </location>
</feature>
<dbReference type="Proteomes" id="UP000749010">
    <property type="component" value="Unassembled WGS sequence"/>
</dbReference>
<evidence type="ECO:0000313" key="9">
    <source>
        <dbReference type="Proteomes" id="UP000749010"/>
    </source>
</evidence>
<evidence type="ECO:0000256" key="3">
    <source>
        <dbReference type="ARBA" id="ARBA00022578"/>
    </source>
</evidence>
<evidence type="ECO:0000256" key="4">
    <source>
        <dbReference type="ARBA" id="ARBA00023125"/>
    </source>
</evidence>
<keyword evidence="3" id="KW-0815">Transposition</keyword>
<dbReference type="Pfam" id="PF05598">
    <property type="entry name" value="DUF772"/>
    <property type="match status" value="1"/>
</dbReference>
<dbReference type="Pfam" id="PF01609">
    <property type="entry name" value="DDE_Tnp_1"/>
    <property type="match status" value="1"/>
</dbReference>
<evidence type="ECO:0000259" key="6">
    <source>
        <dbReference type="Pfam" id="PF01609"/>
    </source>
</evidence>
<gene>
    <name evidence="8" type="ORF">E4Q23_19735</name>
</gene>
<keyword evidence="5" id="KW-0233">DNA recombination</keyword>
<evidence type="ECO:0000256" key="2">
    <source>
        <dbReference type="ARBA" id="ARBA00010075"/>
    </source>
</evidence>
<evidence type="ECO:0000256" key="5">
    <source>
        <dbReference type="ARBA" id="ARBA00023172"/>
    </source>
</evidence>
<comment type="similarity">
    <text evidence="2">Belongs to the transposase 11 family.</text>
</comment>
<dbReference type="EMBL" id="SPMY01000070">
    <property type="protein sequence ID" value="NMQ29797.1"/>
    <property type="molecule type" value="Genomic_DNA"/>
</dbReference>
<dbReference type="InterPro" id="IPR008490">
    <property type="entry name" value="Transposase_InsH_N"/>
</dbReference>
<keyword evidence="9" id="KW-1185">Reference proteome</keyword>
<comment type="caution">
    <text evidence="8">The sequence shown here is derived from an EMBL/GenBank/DDBJ whole genome shotgun (WGS) entry which is preliminary data.</text>
</comment>
<accession>A0ABX1U3N4</accession>
<dbReference type="InterPro" id="IPR002559">
    <property type="entry name" value="Transposase_11"/>
</dbReference>
<dbReference type="PANTHER" id="PTHR35604:SF2">
    <property type="entry name" value="TRANSPOSASE INSH FOR INSERTION SEQUENCE ELEMENT IS5A-RELATED"/>
    <property type="match status" value="1"/>
</dbReference>
<comment type="function">
    <text evidence="1">Involved in the transposition of the insertion sequence IS5.</text>
</comment>
<dbReference type="RefSeq" id="WP_169068251.1">
    <property type="nucleotide sequence ID" value="NZ_SPMY01000070.1"/>
</dbReference>
<proteinExistence type="inferred from homology"/>
<evidence type="ECO:0000256" key="1">
    <source>
        <dbReference type="ARBA" id="ARBA00003544"/>
    </source>
</evidence>
<feature type="domain" description="Transposase IS4-like" evidence="6">
    <location>
        <begin position="138"/>
        <end position="312"/>
    </location>
</feature>
<dbReference type="NCBIfam" id="NF033581">
    <property type="entry name" value="transpos_IS5_4"/>
    <property type="match status" value="1"/>
</dbReference>
<dbReference type="PANTHER" id="PTHR35604">
    <property type="entry name" value="TRANSPOSASE INSH FOR INSERTION SEQUENCE ELEMENT IS5A-RELATED"/>
    <property type="match status" value="1"/>
</dbReference>